<dbReference type="Proteomes" id="UP001139333">
    <property type="component" value="Unassembled WGS sequence"/>
</dbReference>
<dbReference type="SUPFAM" id="SSF49299">
    <property type="entry name" value="PKD domain"/>
    <property type="match status" value="1"/>
</dbReference>
<reference evidence="2" key="1">
    <citation type="submission" date="2022-01" db="EMBL/GenBank/DDBJ databases">
        <title>Whole genome-based taxonomy of the Shewanellaceae.</title>
        <authorList>
            <person name="Martin-Rodriguez A.J."/>
        </authorList>
    </citation>
    <scope>NUCLEOTIDE SEQUENCE</scope>
    <source>
        <strain evidence="2">DSM 16422</strain>
    </source>
</reference>
<evidence type="ECO:0000313" key="2">
    <source>
        <dbReference type="EMBL" id="MCL1144264.1"/>
    </source>
</evidence>
<dbReference type="InterPro" id="IPR035986">
    <property type="entry name" value="PKD_dom_sf"/>
</dbReference>
<name>A0A9X1ZL15_9GAMM</name>
<organism evidence="2 3">
    <name type="scientific">Shewanella gaetbuli</name>
    <dbReference type="NCBI Taxonomy" id="220752"/>
    <lineage>
        <taxon>Bacteria</taxon>
        <taxon>Pseudomonadati</taxon>
        <taxon>Pseudomonadota</taxon>
        <taxon>Gammaproteobacteria</taxon>
        <taxon>Alteromonadales</taxon>
        <taxon>Shewanellaceae</taxon>
        <taxon>Shewanella</taxon>
    </lineage>
</organism>
<dbReference type="AlphaFoldDB" id="A0A9X1ZL15"/>
<dbReference type="Gene3D" id="2.60.40.10">
    <property type="entry name" value="Immunoglobulins"/>
    <property type="match status" value="1"/>
</dbReference>
<dbReference type="InterPro" id="IPR022409">
    <property type="entry name" value="PKD/Chitinase_dom"/>
</dbReference>
<dbReference type="RefSeq" id="WP_248996930.1">
    <property type="nucleotide sequence ID" value="NZ_JAKIKP010000017.1"/>
</dbReference>
<evidence type="ECO:0000259" key="1">
    <source>
        <dbReference type="PROSITE" id="PS50093"/>
    </source>
</evidence>
<gene>
    <name evidence="2" type="ORF">L2672_16415</name>
</gene>
<proteinExistence type="predicted"/>
<evidence type="ECO:0000313" key="3">
    <source>
        <dbReference type="Proteomes" id="UP001139333"/>
    </source>
</evidence>
<comment type="caution">
    <text evidence="2">The sequence shown here is derived from an EMBL/GenBank/DDBJ whole genome shotgun (WGS) entry which is preliminary data.</text>
</comment>
<accession>A0A9X1ZL15</accession>
<dbReference type="SMART" id="SM00089">
    <property type="entry name" value="PKD"/>
    <property type="match status" value="1"/>
</dbReference>
<keyword evidence="3" id="KW-1185">Reference proteome</keyword>
<protein>
    <submittedName>
        <fullName evidence="2">PKD domain-containing protein</fullName>
    </submittedName>
</protein>
<dbReference type="PROSITE" id="PS50093">
    <property type="entry name" value="PKD"/>
    <property type="match status" value="1"/>
</dbReference>
<dbReference type="InterPro" id="IPR000601">
    <property type="entry name" value="PKD_dom"/>
</dbReference>
<dbReference type="Pfam" id="PF18911">
    <property type="entry name" value="PKD_4"/>
    <property type="match status" value="1"/>
</dbReference>
<sequence length="129" mass="13863">MSKVLYLSKGFINIAVIICCVMNTGLASSPTDTIPAIINFDASSEGLSVSFANKSKQQSSKLTYRWQFGDGASSTLQNPSHIYAVEGKYRVSLMAIDEQGNTEVVSKSITLIESTLQELVIVQGAHGTN</sequence>
<dbReference type="CDD" id="cd00146">
    <property type="entry name" value="PKD"/>
    <property type="match status" value="1"/>
</dbReference>
<dbReference type="EMBL" id="JAKIKP010000017">
    <property type="protein sequence ID" value="MCL1144264.1"/>
    <property type="molecule type" value="Genomic_DNA"/>
</dbReference>
<dbReference type="InterPro" id="IPR013783">
    <property type="entry name" value="Ig-like_fold"/>
</dbReference>
<feature type="domain" description="PKD" evidence="1">
    <location>
        <begin position="32"/>
        <end position="111"/>
    </location>
</feature>